<accession>A0ABD5XUE8</accession>
<gene>
    <name evidence="2" type="ORF">ACFQRB_15760</name>
</gene>
<dbReference type="SUPFAM" id="SSF55729">
    <property type="entry name" value="Acyl-CoA N-acyltransferases (Nat)"/>
    <property type="match status" value="1"/>
</dbReference>
<sequence length="152" mass="15940">MTVRRGRPADEPALRRLQTHLREPSPSLLSHGLRTGGVLVDAATPAADTTGGTGGGDPAGYLLAVAGDGLHVAELVVRPARRREGRASALLSRLLADATGPVTLLVAVDNGPARRLYDSLGFERVERRPAFYDDGTDALLLVGDPAQAADDR</sequence>
<dbReference type="Proteomes" id="UP001596368">
    <property type="component" value="Unassembled WGS sequence"/>
</dbReference>
<keyword evidence="3" id="KW-1185">Reference proteome</keyword>
<dbReference type="Pfam" id="PF00583">
    <property type="entry name" value="Acetyltransf_1"/>
    <property type="match status" value="1"/>
</dbReference>
<dbReference type="GO" id="GO:0016746">
    <property type="term" value="F:acyltransferase activity"/>
    <property type="evidence" value="ECO:0007669"/>
    <property type="project" value="UniProtKB-KW"/>
</dbReference>
<evidence type="ECO:0000259" key="1">
    <source>
        <dbReference type="PROSITE" id="PS51186"/>
    </source>
</evidence>
<dbReference type="EC" id="2.3.1.-" evidence="2"/>
<organism evidence="2 3">
    <name type="scientific">Halobaculum litoreum</name>
    <dbReference type="NCBI Taxonomy" id="3031998"/>
    <lineage>
        <taxon>Archaea</taxon>
        <taxon>Methanobacteriati</taxon>
        <taxon>Methanobacteriota</taxon>
        <taxon>Stenosarchaea group</taxon>
        <taxon>Halobacteria</taxon>
        <taxon>Halobacteriales</taxon>
        <taxon>Haloferacaceae</taxon>
        <taxon>Halobaculum</taxon>
    </lineage>
</organism>
<keyword evidence="2" id="KW-0808">Transferase</keyword>
<dbReference type="EMBL" id="JBHSZG010000001">
    <property type="protein sequence ID" value="MFC7137496.1"/>
    <property type="molecule type" value="Genomic_DNA"/>
</dbReference>
<dbReference type="InterPro" id="IPR000182">
    <property type="entry name" value="GNAT_dom"/>
</dbReference>
<feature type="domain" description="N-acetyltransferase" evidence="1">
    <location>
        <begin position="1"/>
        <end position="143"/>
    </location>
</feature>
<dbReference type="AlphaFoldDB" id="A0ABD5XUE8"/>
<evidence type="ECO:0000313" key="2">
    <source>
        <dbReference type="EMBL" id="MFC7137496.1"/>
    </source>
</evidence>
<keyword evidence="2" id="KW-0012">Acyltransferase</keyword>
<dbReference type="Gene3D" id="3.40.630.30">
    <property type="match status" value="1"/>
</dbReference>
<dbReference type="PROSITE" id="PS51186">
    <property type="entry name" value="GNAT"/>
    <property type="match status" value="1"/>
</dbReference>
<name>A0ABD5XUE8_9EURY</name>
<evidence type="ECO:0000313" key="3">
    <source>
        <dbReference type="Proteomes" id="UP001596368"/>
    </source>
</evidence>
<dbReference type="InterPro" id="IPR016181">
    <property type="entry name" value="Acyl_CoA_acyltransferase"/>
</dbReference>
<comment type="caution">
    <text evidence="2">The sequence shown here is derived from an EMBL/GenBank/DDBJ whole genome shotgun (WGS) entry which is preliminary data.</text>
</comment>
<proteinExistence type="predicted"/>
<protein>
    <submittedName>
        <fullName evidence="2">GNAT family N-acetyltransferase</fullName>
        <ecNumber evidence="2">2.3.1.-</ecNumber>
    </submittedName>
</protein>
<reference evidence="2 3" key="1">
    <citation type="journal article" date="2019" name="Int. J. Syst. Evol. Microbiol.">
        <title>The Global Catalogue of Microorganisms (GCM) 10K type strain sequencing project: providing services to taxonomists for standard genome sequencing and annotation.</title>
        <authorList>
            <consortium name="The Broad Institute Genomics Platform"/>
            <consortium name="The Broad Institute Genome Sequencing Center for Infectious Disease"/>
            <person name="Wu L."/>
            <person name="Ma J."/>
        </authorList>
    </citation>
    <scope>NUCLEOTIDE SEQUENCE [LARGE SCALE GENOMIC DNA]</scope>
    <source>
        <strain evidence="2 3">DT92</strain>
    </source>
</reference>